<reference evidence="1" key="1">
    <citation type="submission" date="2020-02" db="EMBL/GenBank/DDBJ databases">
        <authorList>
            <person name="Meier V. D."/>
        </authorList>
    </citation>
    <scope>NUCLEOTIDE SEQUENCE</scope>
    <source>
        <strain evidence="1">AVDCRST_MAG01</strain>
    </source>
</reference>
<proteinExistence type="predicted"/>
<name>A0A6J4NFI5_9ACTN</name>
<sequence>MRFRPMACNDSIITQGGGGRIAPTHRFLLVHAAWARSVGGTLGLARPCIAGYETVGGSLKAADRGYVNF</sequence>
<gene>
    <name evidence="1" type="ORF">AVDCRST_MAG01-01-86</name>
</gene>
<organism evidence="1">
    <name type="scientific">uncultured Rubrobacteraceae bacterium</name>
    <dbReference type="NCBI Taxonomy" id="349277"/>
    <lineage>
        <taxon>Bacteria</taxon>
        <taxon>Bacillati</taxon>
        <taxon>Actinomycetota</taxon>
        <taxon>Rubrobacteria</taxon>
        <taxon>Rubrobacterales</taxon>
        <taxon>Rubrobacteraceae</taxon>
        <taxon>environmental samples</taxon>
    </lineage>
</organism>
<evidence type="ECO:0000313" key="1">
    <source>
        <dbReference type="EMBL" id="CAA9383150.1"/>
    </source>
</evidence>
<dbReference type="AlphaFoldDB" id="A0A6J4NFI5"/>
<dbReference type="EMBL" id="CADCUW010000013">
    <property type="protein sequence ID" value="CAA9383150.1"/>
    <property type="molecule type" value="Genomic_DNA"/>
</dbReference>
<accession>A0A6J4NFI5</accession>
<protein>
    <submittedName>
        <fullName evidence="1">Uncharacterized protein</fullName>
    </submittedName>
</protein>